<dbReference type="AlphaFoldDB" id="A0A0A9CQI1"/>
<dbReference type="EMBL" id="GBRH01222275">
    <property type="protein sequence ID" value="JAD75620.1"/>
    <property type="molecule type" value="Transcribed_RNA"/>
</dbReference>
<reference evidence="1" key="2">
    <citation type="journal article" date="2015" name="Data Brief">
        <title>Shoot transcriptome of the giant reed, Arundo donax.</title>
        <authorList>
            <person name="Barrero R.A."/>
            <person name="Guerrero F.D."/>
            <person name="Moolhuijzen P."/>
            <person name="Goolsby J.A."/>
            <person name="Tidwell J."/>
            <person name="Bellgard S.E."/>
            <person name="Bellgard M.I."/>
        </authorList>
    </citation>
    <scope>NUCLEOTIDE SEQUENCE</scope>
    <source>
        <tissue evidence="1">Shoot tissue taken approximately 20 cm above the soil surface</tissue>
    </source>
</reference>
<proteinExistence type="predicted"/>
<reference evidence="1" key="1">
    <citation type="submission" date="2014-09" db="EMBL/GenBank/DDBJ databases">
        <authorList>
            <person name="Magalhaes I.L.F."/>
            <person name="Oliveira U."/>
            <person name="Santos F.R."/>
            <person name="Vidigal T.H.D.A."/>
            <person name="Brescovit A.D."/>
            <person name="Santos A.J."/>
        </authorList>
    </citation>
    <scope>NUCLEOTIDE SEQUENCE</scope>
    <source>
        <tissue evidence="1">Shoot tissue taken approximately 20 cm above the soil surface</tissue>
    </source>
</reference>
<organism evidence="1">
    <name type="scientific">Arundo donax</name>
    <name type="common">Giant reed</name>
    <name type="synonym">Donax arundinaceus</name>
    <dbReference type="NCBI Taxonomy" id="35708"/>
    <lineage>
        <taxon>Eukaryota</taxon>
        <taxon>Viridiplantae</taxon>
        <taxon>Streptophyta</taxon>
        <taxon>Embryophyta</taxon>
        <taxon>Tracheophyta</taxon>
        <taxon>Spermatophyta</taxon>
        <taxon>Magnoliopsida</taxon>
        <taxon>Liliopsida</taxon>
        <taxon>Poales</taxon>
        <taxon>Poaceae</taxon>
        <taxon>PACMAD clade</taxon>
        <taxon>Arundinoideae</taxon>
        <taxon>Arundineae</taxon>
        <taxon>Arundo</taxon>
    </lineage>
</organism>
<protein>
    <submittedName>
        <fullName evidence="1">Uncharacterized protein</fullName>
    </submittedName>
</protein>
<evidence type="ECO:0000313" key="1">
    <source>
        <dbReference type="EMBL" id="JAD75620.1"/>
    </source>
</evidence>
<sequence length="64" mass="7136">MFHSYAITHYPSCYHSFNCTCIFLDLKYAVFSQSSGHGSSAIPKHLESVIVLTSQPSSKVIIKQ</sequence>
<accession>A0A0A9CQI1</accession>
<name>A0A0A9CQI1_ARUDO</name>